<evidence type="ECO:0000313" key="1">
    <source>
        <dbReference type="EMBL" id="KDR78493.1"/>
    </source>
</evidence>
<proteinExistence type="predicted"/>
<dbReference type="HOGENOM" id="CLU_2704986_0_0_1"/>
<evidence type="ECO:0000313" key="2">
    <source>
        <dbReference type="Proteomes" id="UP000027222"/>
    </source>
</evidence>
<reference evidence="2" key="1">
    <citation type="journal article" date="2014" name="Proc. Natl. Acad. Sci. U.S.A.">
        <title>Extensive sampling of basidiomycete genomes demonstrates inadequacy of the white-rot/brown-rot paradigm for wood decay fungi.</title>
        <authorList>
            <person name="Riley R."/>
            <person name="Salamov A.A."/>
            <person name="Brown D.W."/>
            <person name="Nagy L.G."/>
            <person name="Floudas D."/>
            <person name="Held B.W."/>
            <person name="Levasseur A."/>
            <person name="Lombard V."/>
            <person name="Morin E."/>
            <person name="Otillar R."/>
            <person name="Lindquist E.A."/>
            <person name="Sun H."/>
            <person name="LaButti K.M."/>
            <person name="Schmutz J."/>
            <person name="Jabbour D."/>
            <person name="Luo H."/>
            <person name="Baker S.E."/>
            <person name="Pisabarro A.G."/>
            <person name="Walton J.D."/>
            <person name="Blanchette R.A."/>
            <person name="Henrissat B."/>
            <person name="Martin F."/>
            <person name="Cullen D."/>
            <person name="Hibbett D.S."/>
            <person name="Grigoriev I.V."/>
        </authorList>
    </citation>
    <scope>NUCLEOTIDE SEQUENCE [LARGE SCALE GENOMIC DNA]</scope>
    <source>
        <strain evidence="2">CBS 339.88</strain>
    </source>
</reference>
<dbReference type="Proteomes" id="UP000027222">
    <property type="component" value="Unassembled WGS sequence"/>
</dbReference>
<gene>
    <name evidence="1" type="ORF">GALMADRAFT_243899</name>
</gene>
<sequence>MLPDGCGGVWIHQSPASSLAGQSAAEALAALSSSSTLSSYPSSPLLTANTQKDLPLSSSSPRMGYRFWGGVRM</sequence>
<dbReference type="EMBL" id="KL142374">
    <property type="protein sequence ID" value="KDR78493.1"/>
    <property type="molecule type" value="Genomic_DNA"/>
</dbReference>
<dbReference type="AlphaFoldDB" id="A0A067THR4"/>
<keyword evidence="2" id="KW-1185">Reference proteome</keyword>
<name>A0A067THR4_GALM3</name>
<dbReference type="STRING" id="685588.A0A067THR4"/>
<organism evidence="1 2">
    <name type="scientific">Galerina marginata (strain CBS 339.88)</name>
    <dbReference type="NCBI Taxonomy" id="685588"/>
    <lineage>
        <taxon>Eukaryota</taxon>
        <taxon>Fungi</taxon>
        <taxon>Dikarya</taxon>
        <taxon>Basidiomycota</taxon>
        <taxon>Agaricomycotina</taxon>
        <taxon>Agaricomycetes</taxon>
        <taxon>Agaricomycetidae</taxon>
        <taxon>Agaricales</taxon>
        <taxon>Agaricineae</taxon>
        <taxon>Strophariaceae</taxon>
        <taxon>Galerina</taxon>
    </lineage>
</organism>
<accession>A0A067THR4</accession>
<protein>
    <submittedName>
        <fullName evidence="1">Uncharacterized protein</fullName>
    </submittedName>
</protein>